<evidence type="ECO:0000256" key="7">
    <source>
        <dbReference type="ARBA" id="ARBA00032259"/>
    </source>
</evidence>
<keyword evidence="4" id="KW-0560">Oxidoreductase</keyword>
<evidence type="ECO:0000313" key="11">
    <source>
        <dbReference type="EMBL" id="EJT46029.1"/>
    </source>
</evidence>
<dbReference type="Gene3D" id="3.40.309.10">
    <property type="entry name" value="Aldehyde Dehydrogenase, Chain A, domain 2"/>
    <property type="match status" value="1"/>
</dbReference>
<comment type="catalytic activity">
    <reaction evidence="8">
        <text>L-glutamate 5-semialdehyde + NAD(+) + H2O = L-glutamate + NADH + 2 H(+)</text>
        <dbReference type="Rhea" id="RHEA:30235"/>
        <dbReference type="ChEBI" id="CHEBI:15377"/>
        <dbReference type="ChEBI" id="CHEBI:15378"/>
        <dbReference type="ChEBI" id="CHEBI:29985"/>
        <dbReference type="ChEBI" id="CHEBI:57540"/>
        <dbReference type="ChEBI" id="CHEBI:57945"/>
        <dbReference type="ChEBI" id="CHEBI:58066"/>
        <dbReference type="EC" id="1.2.1.88"/>
    </reaction>
</comment>
<dbReference type="PANTHER" id="PTHR42862">
    <property type="entry name" value="DELTA-1-PYRROLINE-5-CARBOXYLATE DEHYDROGENASE 1, ISOFORM A-RELATED"/>
    <property type="match status" value="1"/>
</dbReference>
<dbReference type="InterPro" id="IPR015590">
    <property type="entry name" value="Aldehyde_DH_dom"/>
</dbReference>
<evidence type="ECO:0000256" key="3">
    <source>
        <dbReference type="ARBA" id="ARBA00012884"/>
    </source>
</evidence>
<dbReference type="GO" id="GO:0005759">
    <property type="term" value="C:mitochondrial matrix"/>
    <property type="evidence" value="ECO:0007669"/>
    <property type="project" value="TreeGrafter"/>
</dbReference>
<evidence type="ECO:0000256" key="6">
    <source>
        <dbReference type="ARBA" id="ARBA00023062"/>
    </source>
</evidence>
<dbReference type="Gene3D" id="3.40.605.10">
    <property type="entry name" value="Aldehyde Dehydrogenase, Chain A, domain 1"/>
    <property type="match status" value="1"/>
</dbReference>
<evidence type="ECO:0000256" key="8">
    <source>
        <dbReference type="ARBA" id="ARBA00048142"/>
    </source>
</evidence>
<reference evidence="11 12" key="1">
    <citation type="journal article" date="2012" name="Eukaryot. Cell">
        <title>Draft genome sequence of CBS 2479, the standard type strain of Trichosporon asahii.</title>
        <authorList>
            <person name="Yang R.Y."/>
            <person name="Li H.T."/>
            <person name="Zhu H."/>
            <person name="Zhou G.P."/>
            <person name="Wang M."/>
            <person name="Wang L."/>
        </authorList>
    </citation>
    <scope>NUCLEOTIDE SEQUENCE [LARGE SCALE GENOMIC DNA]</scope>
    <source>
        <strain evidence="12">ATCC 90039 / CBS 2479 / JCM 2466 / KCTC 7840 / NCYC 2677 / UAMH 7654</strain>
    </source>
</reference>
<evidence type="ECO:0000256" key="4">
    <source>
        <dbReference type="ARBA" id="ARBA00023002"/>
    </source>
</evidence>
<dbReference type="InterPro" id="IPR016163">
    <property type="entry name" value="Ald_DH_C"/>
</dbReference>
<keyword evidence="5" id="KW-0520">NAD</keyword>
<dbReference type="CDD" id="cd07123">
    <property type="entry name" value="ALDH_F4-17_P5CDH"/>
    <property type="match status" value="1"/>
</dbReference>
<dbReference type="InterPro" id="IPR016161">
    <property type="entry name" value="Ald_DH/histidinol_DH"/>
</dbReference>
<dbReference type="InterPro" id="IPR016160">
    <property type="entry name" value="Ald_DH_CS_CYS"/>
</dbReference>
<dbReference type="UniPathway" id="UPA00261">
    <property type="reaction ID" value="UER00374"/>
</dbReference>
<protein>
    <recommendedName>
        <fullName evidence="7">L-glutamate gamma-semialdehyde dehydrogenase</fullName>
        <ecNumber evidence="3">1.2.1.88</ecNumber>
    </recommendedName>
    <alternativeName>
        <fullName evidence="7">L-glutamate gamma-semialdehyde dehydrogenase</fullName>
    </alternativeName>
</protein>
<evidence type="ECO:0000256" key="5">
    <source>
        <dbReference type="ARBA" id="ARBA00023027"/>
    </source>
</evidence>
<dbReference type="GO" id="GO:0010133">
    <property type="term" value="P:L-proline catabolic process to L-glutamate"/>
    <property type="evidence" value="ECO:0007669"/>
    <property type="project" value="UniProtKB-UniPathway"/>
</dbReference>
<evidence type="ECO:0000256" key="2">
    <source>
        <dbReference type="ARBA" id="ARBA00009986"/>
    </source>
</evidence>
<dbReference type="VEuPathDB" id="FungiDB:A1Q1_05511"/>
<proteinExistence type="inferred from homology"/>
<dbReference type="EC" id="1.2.1.88" evidence="3"/>
<dbReference type="InterPro" id="IPR050485">
    <property type="entry name" value="Proline_metab_enzyme"/>
</dbReference>
<dbReference type="OrthoDB" id="5322683at2759"/>
<dbReference type="AlphaFoldDB" id="J6ENS7"/>
<keyword evidence="6" id="KW-0642">Proline metabolism</keyword>
<dbReference type="FunFam" id="3.40.605.10:FF:000006">
    <property type="entry name" value="1-pyrroline-5-carboxylate dehydrogenase"/>
    <property type="match status" value="1"/>
</dbReference>
<dbReference type="RefSeq" id="XP_014177663.1">
    <property type="nucleotide sequence ID" value="XM_014322188.1"/>
</dbReference>
<evidence type="ECO:0000256" key="9">
    <source>
        <dbReference type="SAM" id="MobiDB-lite"/>
    </source>
</evidence>
<dbReference type="GO" id="GO:0006355">
    <property type="term" value="P:regulation of DNA-templated transcription"/>
    <property type="evidence" value="ECO:0007669"/>
    <property type="project" value="InterPro"/>
</dbReference>
<dbReference type="HOGENOM" id="CLU_298126_0_0_1"/>
<comment type="pathway">
    <text evidence="1">Amino-acid degradation; L-proline degradation into L-glutamate; L-glutamate from L-proline: step 2/2.</text>
</comment>
<evidence type="ECO:0000256" key="1">
    <source>
        <dbReference type="ARBA" id="ARBA00004786"/>
    </source>
</evidence>
<evidence type="ECO:0000313" key="12">
    <source>
        <dbReference type="Proteomes" id="UP000002748"/>
    </source>
</evidence>
<dbReference type="InterPro" id="IPR016162">
    <property type="entry name" value="Ald_DH_N"/>
</dbReference>
<name>J6ENS7_TRIAS</name>
<dbReference type="KEGG" id="tasa:A1Q1_05511"/>
<dbReference type="PROSITE" id="PS50045">
    <property type="entry name" value="SIGMA54_INTERACT_4"/>
    <property type="match status" value="1"/>
</dbReference>
<dbReference type="GeneID" id="25989023"/>
<gene>
    <name evidence="11" type="ORF">A1Q1_05511</name>
</gene>
<dbReference type="PROSITE" id="PS00070">
    <property type="entry name" value="ALDEHYDE_DEHYDR_CYS"/>
    <property type="match status" value="1"/>
</dbReference>
<dbReference type="InterPro" id="IPR005931">
    <property type="entry name" value="P5CDH/ALDH4A1"/>
</dbReference>
<dbReference type="SUPFAM" id="SSF53720">
    <property type="entry name" value="ALDH-like"/>
    <property type="match status" value="1"/>
</dbReference>
<dbReference type="FunFam" id="3.40.309.10:FF:000005">
    <property type="entry name" value="1-pyrroline-5-carboxylate dehydrogenase 1"/>
    <property type="match status" value="1"/>
</dbReference>
<dbReference type="InterPro" id="IPR002078">
    <property type="entry name" value="Sigma_54_int"/>
</dbReference>
<dbReference type="GO" id="GO:0005524">
    <property type="term" value="F:ATP binding"/>
    <property type="evidence" value="ECO:0007669"/>
    <property type="project" value="InterPro"/>
</dbReference>
<feature type="domain" description="Sigma-54 factor interaction" evidence="10">
    <location>
        <begin position="621"/>
        <end position="782"/>
    </location>
</feature>
<feature type="compositionally biased region" description="Acidic residues" evidence="9">
    <location>
        <begin position="969"/>
        <end position="981"/>
    </location>
</feature>
<dbReference type="PANTHER" id="PTHR42862:SF1">
    <property type="entry name" value="DELTA-1-PYRROLINE-5-CARBOXYLATE DEHYDROGENASE 2, ISOFORM A-RELATED"/>
    <property type="match status" value="1"/>
</dbReference>
<sequence length="1009" mass="110668">MAATFKVPEIHNEPMRSYGPGSADRKGLEEALAKVGKAAPYDIPCIVNGKEIRSNDKGSQPMPHDHKNNLAEYHCATPETVSAAIDGALKIKPEWEALPWADKASIFLKAADLVAGKYRFEIMAATMLGQGKNAWQAEIDAAAELADFLRFSVKFVDQLYAIQPAANSPGVWNRTEYRALEGFVLAVTPFNFTAIGGNLTVVPAILGNVVVWKPSPMATYASYLIYKILIEAGLPQGVIQFVPGNPPEIVKQCIEHKEFAGLHFTGSTQVFRQLWKDIAMNIDNYRGYPRIVGETGGKNFHLYHPSAEIKSGVVQAIRGAFEYSGQKCSALGRCYVPRSLWEGGFKDELVSQTQKIKVGPCYDFENFTGPVIDGRAYERITSMIEQAKKDGGEILAGGKGDNSKGYFVEPTIILTKDPKSLTMEKEIFGPVMTVYVYEDEDLEKTIELVNTTSEYGLTGSIFGQDRIALDKLSRAVRYACGNLYLNDKCTGAVVGQQPFGGARASGTNDKAGSMSIFYRFVSAQSIKDNFIDPEEYIYPSNLVDDVRRVLLRAQPRNARKPLFAVPQRTRTSCATSATSLTMPKQKRTESPFGPYRMYAHCVDALPWALYRLGCCLFKVFAAHNINTRLMNGVTSGSEIAMLADSAPKTALDENGIVHRALIDLGAPVDSFRTQVQPLYKRYLNLHKLLGVIEYAEAVQQELARVAKEAALTRSTSSPSAANVDPALGNSRITVPNHWRPVAYRALAQSFEDLKMEVQDGPVRDLYYELNKKPIRVPMGTERDAPLMEVYLTMASPNEHRLVNQVLRVHALLFPNSDYYNRPHPRRTQYEAEDLDTFEWNDIFDTGYMAHYAQVERLQSSSGKQGESKGKGFKGAGSSNGQSSKSDSSAIGTGNMGGNSKRKNKTQGAGPGAGGASPPMKRNKVMRPSTRSPHTSSAGSSKSRSEKGGSGLRDNGAHSEAAESSSESDGAMEIDGADEDDWVAPTSLSSVPQVMRRSARRATAVNYEEI</sequence>
<dbReference type="Pfam" id="PF00171">
    <property type="entry name" value="Aldedh"/>
    <property type="match status" value="1"/>
</dbReference>
<feature type="compositionally biased region" description="Low complexity" evidence="9">
    <location>
        <begin position="875"/>
        <end position="888"/>
    </location>
</feature>
<feature type="region of interest" description="Disordered" evidence="9">
    <location>
        <begin position="858"/>
        <end position="1009"/>
    </location>
</feature>
<evidence type="ECO:0000259" key="10">
    <source>
        <dbReference type="PROSITE" id="PS50045"/>
    </source>
</evidence>
<comment type="caution">
    <text evidence="11">The sequence shown here is derived from an EMBL/GenBank/DDBJ whole genome shotgun (WGS) entry which is preliminary data.</text>
</comment>
<accession>J6ENS7</accession>
<dbReference type="GO" id="GO:0003842">
    <property type="term" value="F:L-glutamate gamma-semialdehyde dehydrogenase activity"/>
    <property type="evidence" value="ECO:0007669"/>
    <property type="project" value="UniProtKB-EC"/>
</dbReference>
<organism evidence="11 12">
    <name type="scientific">Trichosporon asahii var. asahii (strain ATCC 90039 / CBS 2479 / JCM 2466 / KCTC 7840 / NBRC 103889/ NCYC 2677 / UAMH 7654)</name>
    <name type="common">Yeast</name>
    <dbReference type="NCBI Taxonomy" id="1186058"/>
    <lineage>
        <taxon>Eukaryota</taxon>
        <taxon>Fungi</taxon>
        <taxon>Dikarya</taxon>
        <taxon>Basidiomycota</taxon>
        <taxon>Agaricomycotina</taxon>
        <taxon>Tremellomycetes</taxon>
        <taxon>Trichosporonales</taxon>
        <taxon>Trichosporonaceae</taxon>
        <taxon>Trichosporon</taxon>
    </lineage>
</organism>
<dbReference type="NCBIfam" id="TIGR01236">
    <property type="entry name" value="D1pyr5carbox1"/>
    <property type="match status" value="1"/>
</dbReference>
<comment type="similarity">
    <text evidence="2">Belongs to the aldehyde dehydrogenase family.</text>
</comment>
<dbReference type="EMBL" id="ALBS01000310">
    <property type="protein sequence ID" value="EJT46029.1"/>
    <property type="molecule type" value="Genomic_DNA"/>
</dbReference>
<dbReference type="Proteomes" id="UP000002748">
    <property type="component" value="Unassembled WGS sequence"/>
</dbReference>